<reference evidence="2" key="1">
    <citation type="submission" date="2023-10" db="EMBL/GenBank/DDBJ databases">
        <title>Genome assemblies of two species of porcelain crab, Petrolisthes cinctipes and Petrolisthes manimaculis (Anomura: Porcellanidae).</title>
        <authorList>
            <person name="Angst P."/>
        </authorList>
    </citation>
    <scope>NUCLEOTIDE SEQUENCE</scope>
    <source>
        <strain evidence="2">PB745_01</strain>
        <tissue evidence="2">Gill</tissue>
    </source>
</reference>
<evidence type="ECO:0000256" key="1">
    <source>
        <dbReference type="SAM" id="MobiDB-lite"/>
    </source>
</evidence>
<gene>
    <name evidence="2" type="ORF">Pcinc_021129</name>
</gene>
<protein>
    <submittedName>
        <fullName evidence="2">Uncharacterized protein</fullName>
    </submittedName>
</protein>
<dbReference type="Proteomes" id="UP001286313">
    <property type="component" value="Unassembled WGS sequence"/>
</dbReference>
<sequence length="98" mass="10795">MHPAAVLSRGWPSTCARRLTWRGLSHRPLPVALTDLSPTCSWCSRRRRTLLQPYLSPAYSSPAVPSYLPRGARLPATSTLATSPSPALECTNTTERTY</sequence>
<comment type="caution">
    <text evidence="2">The sequence shown here is derived from an EMBL/GenBank/DDBJ whole genome shotgun (WGS) entry which is preliminary data.</text>
</comment>
<organism evidence="2 3">
    <name type="scientific">Petrolisthes cinctipes</name>
    <name type="common">Flat porcelain crab</name>
    <dbReference type="NCBI Taxonomy" id="88211"/>
    <lineage>
        <taxon>Eukaryota</taxon>
        <taxon>Metazoa</taxon>
        <taxon>Ecdysozoa</taxon>
        <taxon>Arthropoda</taxon>
        <taxon>Crustacea</taxon>
        <taxon>Multicrustacea</taxon>
        <taxon>Malacostraca</taxon>
        <taxon>Eumalacostraca</taxon>
        <taxon>Eucarida</taxon>
        <taxon>Decapoda</taxon>
        <taxon>Pleocyemata</taxon>
        <taxon>Anomura</taxon>
        <taxon>Galatheoidea</taxon>
        <taxon>Porcellanidae</taxon>
        <taxon>Petrolisthes</taxon>
    </lineage>
</organism>
<accession>A0AAE1FKR6</accession>
<keyword evidence="3" id="KW-1185">Reference proteome</keyword>
<dbReference type="AlphaFoldDB" id="A0AAE1FKR6"/>
<proteinExistence type="predicted"/>
<evidence type="ECO:0000313" key="3">
    <source>
        <dbReference type="Proteomes" id="UP001286313"/>
    </source>
</evidence>
<feature type="region of interest" description="Disordered" evidence="1">
    <location>
        <begin position="75"/>
        <end position="98"/>
    </location>
</feature>
<name>A0AAE1FKR6_PETCI</name>
<dbReference type="EMBL" id="JAWQEG010002173">
    <property type="protein sequence ID" value="KAK3873888.1"/>
    <property type="molecule type" value="Genomic_DNA"/>
</dbReference>
<evidence type="ECO:0000313" key="2">
    <source>
        <dbReference type="EMBL" id="KAK3873888.1"/>
    </source>
</evidence>
<feature type="compositionally biased region" description="Polar residues" evidence="1">
    <location>
        <begin position="76"/>
        <end position="98"/>
    </location>
</feature>